<keyword evidence="1" id="KW-0175">Coiled coil</keyword>
<comment type="caution">
    <text evidence="3">The sequence shown here is derived from an EMBL/GenBank/DDBJ whole genome shotgun (WGS) entry which is preliminary data.</text>
</comment>
<dbReference type="EMBL" id="MTKO01000082">
    <property type="protein sequence ID" value="RWX45142.1"/>
    <property type="molecule type" value="Genomic_DNA"/>
</dbReference>
<sequence length="453" mass="50858">MSQNQDLFSSLLDDTTTNLDVMAKGPVDVASRLAELEKEHEEISKIDDDQERLKREAILTSKFDTLRQTIVGDEKDMAKAVYGMKVLIDGMDKEFQNLVEDSPEEKKIVTEAQQSLEGAKSGLEQAKNYKGFLGLGFGKESKMREAEQTLKESESHIEHARRKAESMKRERLMSAEIEQTLNIIQVMGQKTIDIMSERTSSIRNQLEAIKARKEQAFEIKNEASSRATKLVEVVEQLESEVQNEELAVDSFETGSAEHTTQLAKVSMLRSTLQEERGKLKVVQTVLDEKTKSIQEHESHQEAQQKLLSNHQMWIATLKSKLQEDLVKDQSYLEMLKAAADQEIAQNVDTMTDEKNARQMENVAKIIVASDNAYIEKMKLTPDQIRRRANVAQALAKHAADLSEDEAKLREEMISNYGIDPLSASEFTYREDGTPQGAGGTATAPSAADDNLFA</sequence>
<evidence type="ECO:0000256" key="2">
    <source>
        <dbReference type="SAM" id="MobiDB-lite"/>
    </source>
</evidence>
<dbReference type="AlphaFoldDB" id="A0A3S3U9F1"/>
<proteinExistence type="predicted"/>
<protein>
    <submittedName>
        <fullName evidence="3">Uncharacterized protein</fullName>
    </submittedName>
</protein>
<accession>A0A3S3U9F1</accession>
<evidence type="ECO:0000313" key="3">
    <source>
        <dbReference type="EMBL" id="RWX45142.1"/>
    </source>
</evidence>
<keyword evidence="4" id="KW-1185">Reference proteome</keyword>
<feature type="compositionally biased region" description="Low complexity" evidence="2">
    <location>
        <begin position="440"/>
        <end position="453"/>
    </location>
</feature>
<dbReference type="Proteomes" id="UP000287853">
    <property type="component" value="Unassembled WGS sequence"/>
</dbReference>
<feature type="region of interest" description="Disordered" evidence="2">
    <location>
        <begin position="427"/>
        <end position="453"/>
    </location>
</feature>
<reference evidence="3 4" key="1">
    <citation type="submission" date="2017-01" db="EMBL/GenBank/DDBJ databases">
        <title>The cable genome- insights into the physiology and evolution of filamentous bacteria capable of sulfide oxidation via long distance electron transfer.</title>
        <authorList>
            <person name="Schreiber L."/>
            <person name="Bjerg J.T."/>
            <person name="Boggild A."/>
            <person name="Van De Vossenberg J."/>
            <person name="Meysman F."/>
            <person name="Nielsen L.P."/>
            <person name="Schramm A."/>
            <person name="Kjeldsen K.U."/>
        </authorList>
    </citation>
    <scope>NUCLEOTIDE SEQUENCE [LARGE SCALE GENOMIC DNA]</scope>
    <source>
        <strain evidence="3">MCF</strain>
    </source>
</reference>
<gene>
    <name evidence="3" type="ORF">H206_01073</name>
</gene>
<evidence type="ECO:0000313" key="4">
    <source>
        <dbReference type="Proteomes" id="UP000287853"/>
    </source>
</evidence>
<feature type="coiled-coil region" evidence="1">
    <location>
        <begin position="143"/>
        <end position="170"/>
    </location>
</feature>
<evidence type="ECO:0000256" key="1">
    <source>
        <dbReference type="SAM" id="Coils"/>
    </source>
</evidence>
<organism evidence="3 4">
    <name type="scientific">Candidatus Electrothrix aarhusensis</name>
    <dbReference type="NCBI Taxonomy" id="1859131"/>
    <lineage>
        <taxon>Bacteria</taxon>
        <taxon>Pseudomonadati</taxon>
        <taxon>Thermodesulfobacteriota</taxon>
        <taxon>Desulfobulbia</taxon>
        <taxon>Desulfobulbales</taxon>
        <taxon>Desulfobulbaceae</taxon>
        <taxon>Candidatus Electrothrix</taxon>
    </lineage>
</organism>
<feature type="coiled-coil region" evidence="1">
    <location>
        <begin position="220"/>
        <end position="254"/>
    </location>
</feature>
<name>A0A3S3U9F1_9BACT</name>